<gene>
    <name evidence="1" type="ORF">AVDCRST_MAG70-1310</name>
</gene>
<reference evidence="1" key="1">
    <citation type="submission" date="2020-02" db="EMBL/GenBank/DDBJ databases">
        <authorList>
            <person name="Meier V. D."/>
        </authorList>
    </citation>
    <scope>NUCLEOTIDE SEQUENCE</scope>
    <source>
        <strain evidence="1">AVDCRST_MAG70</strain>
    </source>
</reference>
<dbReference type="AlphaFoldDB" id="A0A6J4UNR9"/>
<sequence>MSRRLWRCRNPECPQRGGAVLGRLTADDGLVLDPAVRGFRAFFDTRRAVVICPSCEAAREYRGNAVVTALPK</sequence>
<proteinExistence type="predicted"/>
<dbReference type="EMBL" id="CADCWH010000206">
    <property type="protein sequence ID" value="CAA9556264.1"/>
    <property type="molecule type" value="Genomic_DNA"/>
</dbReference>
<evidence type="ECO:0000313" key="1">
    <source>
        <dbReference type="EMBL" id="CAA9556264.1"/>
    </source>
</evidence>
<name>A0A6J4UNR9_9BACT</name>
<accession>A0A6J4UNR9</accession>
<organism evidence="1">
    <name type="scientific">uncultured Thermomicrobiales bacterium</name>
    <dbReference type="NCBI Taxonomy" id="1645740"/>
    <lineage>
        <taxon>Bacteria</taxon>
        <taxon>Pseudomonadati</taxon>
        <taxon>Thermomicrobiota</taxon>
        <taxon>Thermomicrobia</taxon>
        <taxon>Thermomicrobiales</taxon>
        <taxon>environmental samples</taxon>
    </lineage>
</organism>
<protein>
    <submittedName>
        <fullName evidence="1">Uncharacterized protein</fullName>
    </submittedName>
</protein>